<protein>
    <submittedName>
        <fullName evidence="1">Uncharacterized protein</fullName>
    </submittedName>
</protein>
<name>A0ABU4GL13_9CLOT</name>
<dbReference type="Proteomes" id="UP001276854">
    <property type="component" value="Unassembled WGS sequence"/>
</dbReference>
<sequence>MIITPFLSSILHDLKISVQFIVAYPHSTIDGYGSNGGDAIEVPKPPTAEETESVLLDYYREFLDVCYVVLPSDKIKLNQAVEIPVLPDSKIIVEASSETTIFDNSAKNPGSVMCDISNGRAFSGQIDLGDMISITLEGFEEAQSILDIVFDINSSVEVGASVLESGLKSDETGNWAYVAYSIKKEVMVKDDFPPVEFVFKFTYCVKIHNGGDPTIFDPIFAFVEEHREELEIVGVALIVIIAAVIAWEVGAGTAGTVATGAFIEKILSKLAQII</sequence>
<gene>
    <name evidence="1" type="ORF">RZO55_08925</name>
</gene>
<keyword evidence="2" id="KW-1185">Reference proteome</keyword>
<reference evidence="1 2" key="1">
    <citation type="submission" date="2023-10" db="EMBL/GenBank/DDBJ databases">
        <title>A novel Glycoside Hydrolase 43-Like Enzyme from Clostrdium boliviensis is an Endo-xylanase, and a Candidate for Xylooligosaccharides Production from Different Xylan Substrates.</title>
        <authorList>
            <person name="Alvarez M.T."/>
            <person name="Rocabado-Villegas L.R."/>
            <person name="Salas-Veizaga D.M."/>
            <person name="Linares-Pasten J.A."/>
            <person name="Gudmundsdottir E.E."/>
            <person name="Hreggvidsson G.O."/>
            <person name="Adlercreutz P."/>
            <person name="Nordberg Karlsson E."/>
        </authorList>
    </citation>
    <scope>NUCLEOTIDE SEQUENCE [LARGE SCALE GENOMIC DNA]</scope>
    <source>
        <strain evidence="1 2">E-1</strain>
    </source>
</reference>
<accession>A0ABU4GL13</accession>
<dbReference type="EMBL" id="JAWONS010000133">
    <property type="protein sequence ID" value="MDW2797692.1"/>
    <property type="molecule type" value="Genomic_DNA"/>
</dbReference>
<comment type="caution">
    <text evidence="1">The sequence shown here is derived from an EMBL/GenBank/DDBJ whole genome shotgun (WGS) entry which is preliminary data.</text>
</comment>
<dbReference type="RefSeq" id="WP_318063944.1">
    <property type="nucleotide sequence ID" value="NZ_JAWONS010000133.1"/>
</dbReference>
<evidence type="ECO:0000313" key="2">
    <source>
        <dbReference type="Proteomes" id="UP001276854"/>
    </source>
</evidence>
<evidence type="ECO:0000313" key="1">
    <source>
        <dbReference type="EMBL" id="MDW2797692.1"/>
    </source>
</evidence>
<proteinExistence type="predicted"/>
<organism evidence="1 2">
    <name type="scientific">Clostridium boliviensis</name>
    <dbReference type="NCBI Taxonomy" id="318465"/>
    <lineage>
        <taxon>Bacteria</taxon>
        <taxon>Bacillati</taxon>
        <taxon>Bacillota</taxon>
        <taxon>Clostridia</taxon>
        <taxon>Eubacteriales</taxon>
        <taxon>Clostridiaceae</taxon>
        <taxon>Clostridium</taxon>
    </lineage>
</organism>